<proteinExistence type="inferred from homology"/>
<dbReference type="PROSITE" id="PS51891">
    <property type="entry name" value="CENP_V_GFA"/>
    <property type="match status" value="1"/>
</dbReference>
<comment type="caution">
    <text evidence="5">The sequence shown here is derived from an EMBL/GenBank/DDBJ whole genome shotgun (WGS) entry which is preliminary data.</text>
</comment>
<evidence type="ECO:0000313" key="6">
    <source>
        <dbReference type="Proteomes" id="UP001596303"/>
    </source>
</evidence>
<name>A0ABW1S9H4_9PROT</name>
<dbReference type="RefSeq" id="WP_377378224.1">
    <property type="nucleotide sequence ID" value="NZ_JBHSSW010000009.1"/>
</dbReference>
<accession>A0ABW1S9H4</accession>
<dbReference type="InterPro" id="IPR006913">
    <property type="entry name" value="CENP-V/GFA"/>
</dbReference>
<evidence type="ECO:0000259" key="4">
    <source>
        <dbReference type="PROSITE" id="PS51891"/>
    </source>
</evidence>
<dbReference type="EMBL" id="JBHSSW010000009">
    <property type="protein sequence ID" value="MFC6198191.1"/>
    <property type="molecule type" value="Genomic_DNA"/>
</dbReference>
<dbReference type="InterPro" id="IPR011057">
    <property type="entry name" value="Mss4-like_sf"/>
</dbReference>
<protein>
    <submittedName>
        <fullName evidence="5">GFA family protein</fullName>
    </submittedName>
</protein>
<organism evidence="5 6">
    <name type="scientific">Ponticaulis profundi</name>
    <dbReference type="NCBI Taxonomy" id="2665222"/>
    <lineage>
        <taxon>Bacteria</taxon>
        <taxon>Pseudomonadati</taxon>
        <taxon>Pseudomonadota</taxon>
        <taxon>Alphaproteobacteria</taxon>
        <taxon>Hyphomonadales</taxon>
        <taxon>Hyphomonadaceae</taxon>
        <taxon>Ponticaulis</taxon>
    </lineage>
</organism>
<dbReference type="Gene3D" id="2.170.150.70">
    <property type="match status" value="1"/>
</dbReference>
<keyword evidence="3" id="KW-0862">Zinc</keyword>
<evidence type="ECO:0000256" key="1">
    <source>
        <dbReference type="ARBA" id="ARBA00005495"/>
    </source>
</evidence>
<dbReference type="SUPFAM" id="SSF51316">
    <property type="entry name" value="Mss4-like"/>
    <property type="match status" value="1"/>
</dbReference>
<keyword evidence="2" id="KW-0479">Metal-binding</keyword>
<evidence type="ECO:0000256" key="3">
    <source>
        <dbReference type="ARBA" id="ARBA00022833"/>
    </source>
</evidence>
<feature type="domain" description="CENP-V/GFA" evidence="4">
    <location>
        <begin position="7"/>
        <end position="107"/>
    </location>
</feature>
<evidence type="ECO:0000256" key="2">
    <source>
        <dbReference type="ARBA" id="ARBA00022723"/>
    </source>
</evidence>
<comment type="similarity">
    <text evidence="1">Belongs to the Gfa family.</text>
</comment>
<keyword evidence="6" id="KW-1185">Reference proteome</keyword>
<gene>
    <name evidence="5" type="ORF">ACFQDM_08880</name>
</gene>
<dbReference type="Proteomes" id="UP001596303">
    <property type="component" value="Unassembled WGS sequence"/>
</dbReference>
<evidence type="ECO:0000313" key="5">
    <source>
        <dbReference type="EMBL" id="MFC6198191.1"/>
    </source>
</evidence>
<reference evidence="6" key="1">
    <citation type="journal article" date="2019" name="Int. J. Syst. Evol. Microbiol.">
        <title>The Global Catalogue of Microorganisms (GCM) 10K type strain sequencing project: providing services to taxonomists for standard genome sequencing and annotation.</title>
        <authorList>
            <consortium name="The Broad Institute Genomics Platform"/>
            <consortium name="The Broad Institute Genome Sequencing Center for Infectious Disease"/>
            <person name="Wu L."/>
            <person name="Ma J."/>
        </authorList>
    </citation>
    <scope>NUCLEOTIDE SEQUENCE [LARGE SCALE GENOMIC DNA]</scope>
    <source>
        <strain evidence="6">CGMCC-1.15741</strain>
    </source>
</reference>
<sequence>MAEHKCVKAGCLCGGVQWTAPAPDHSQGCTCGYCQNTGASWACCDPNEFTIDVIESRVRGYQFDAFSPRHYYCSSCGTPLWTWTPDTRRTRYGAAVSDFENPILNWNVQLASKVIELPADLDDVVPAEAVELAGPQAA</sequence>
<dbReference type="Pfam" id="PF04828">
    <property type="entry name" value="GFA"/>
    <property type="match status" value="1"/>
</dbReference>